<dbReference type="AlphaFoldDB" id="A0AAN7ZUY2"/>
<feature type="compositionally biased region" description="Basic and acidic residues" evidence="1">
    <location>
        <begin position="139"/>
        <end position="148"/>
    </location>
</feature>
<feature type="region of interest" description="Disordered" evidence="1">
    <location>
        <begin position="130"/>
        <end position="186"/>
    </location>
</feature>
<accession>A0AAN7ZUY2</accession>
<evidence type="ECO:0000313" key="3">
    <source>
        <dbReference type="Proteomes" id="UP001310594"/>
    </source>
</evidence>
<sequence>MMPNFQDPPPYATPQGAIATKPIIVTLRHHRLTVGPAGEKRWGPLLKTYHDAVSSTSTTTRPELMRMLRQRAVRWSNVQRLEEAKNRAPGTQLKLAPLPTSPSNARRGSCVVRLRRNGCFEHTADLENTTSAKHSAGSGHEDSVERRKPSSGKWESSLERKANYEHTTTRSSPANLGTDVYNTAHV</sequence>
<evidence type="ECO:0000256" key="1">
    <source>
        <dbReference type="SAM" id="MobiDB-lite"/>
    </source>
</evidence>
<proteinExistence type="predicted"/>
<dbReference type="Proteomes" id="UP001310594">
    <property type="component" value="Unassembled WGS sequence"/>
</dbReference>
<organism evidence="2 3">
    <name type="scientific">Elasticomyces elasticus</name>
    <dbReference type="NCBI Taxonomy" id="574655"/>
    <lineage>
        <taxon>Eukaryota</taxon>
        <taxon>Fungi</taxon>
        <taxon>Dikarya</taxon>
        <taxon>Ascomycota</taxon>
        <taxon>Pezizomycotina</taxon>
        <taxon>Dothideomycetes</taxon>
        <taxon>Dothideomycetidae</taxon>
        <taxon>Mycosphaerellales</taxon>
        <taxon>Teratosphaeriaceae</taxon>
        <taxon>Elasticomyces</taxon>
    </lineage>
</organism>
<evidence type="ECO:0000313" key="2">
    <source>
        <dbReference type="EMBL" id="KAK5703099.1"/>
    </source>
</evidence>
<name>A0AAN7ZUY2_9PEZI</name>
<protein>
    <submittedName>
        <fullName evidence="2">Uncharacterized protein</fullName>
    </submittedName>
</protein>
<dbReference type="EMBL" id="JAVRQU010000005">
    <property type="protein sequence ID" value="KAK5703099.1"/>
    <property type="molecule type" value="Genomic_DNA"/>
</dbReference>
<comment type="caution">
    <text evidence="2">The sequence shown here is derived from an EMBL/GenBank/DDBJ whole genome shotgun (WGS) entry which is preliminary data.</text>
</comment>
<gene>
    <name evidence="2" type="ORF">LTR97_004048</name>
</gene>
<reference evidence="2" key="1">
    <citation type="submission" date="2023-08" db="EMBL/GenBank/DDBJ databases">
        <title>Black Yeasts Isolated from many extreme environments.</title>
        <authorList>
            <person name="Coleine C."/>
            <person name="Stajich J.E."/>
            <person name="Selbmann L."/>
        </authorList>
    </citation>
    <scope>NUCLEOTIDE SEQUENCE</scope>
    <source>
        <strain evidence="2">CCFEE 5810</strain>
    </source>
</reference>
<feature type="region of interest" description="Disordered" evidence="1">
    <location>
        <begin position="83"/>
        <end position="106"/>
    </location>
</feature>
<feature type="compositionally biased region" description="Basic and acidic residues" evidence="1">
    <location>
        <begin position="156"/>
        <end position="168"/>
    </location>
</feature>